<keyword evidence="2" id="KW-0812">Transmembrane</keyword>
<reference evidence="4" key="2">
    <citation type="submission" date="2020-10" db="EMBL/GenBank/DDBJ databases">
        <title>Comparative genomics of the Acetobacterium genus.</title>
        <authorList>
            <person name="Marshall C."/>
            <person name="May H."/>
            <person name="Norman S."/>
        </authorList>
    </citation>
    <scope>NUCLEOTIDE SEQUENCE</scope>
    <source>
        <strain evidence="4">DER-2019</strain>
    </source>
</reference>
<keyword evidence="2" id="KW-1133">Transmembrane helix</keyword>
<feature type="domain" description="FMN-binding" evidence="3">
    <location>
        <begin position="81"/>
        <end position="155"/>
    </location>
</feature>
<keyword evidence="2" id="KW-0472">Membrane</keyword>
<organism evidence="4 5">
    <name type="scientific">Acetobacterium paludosum</name>
    <dbReference type="NCBI Taxonomy" id="52693"/>
    <lineage>
        <taxon>Bacteria</taxon>
        <taxon>Bacillati</taxon>
        <taxon>Bacillota</taxon>
        <taxon>Clostridia</taxon>
        <taxon>Eubacteriales</taxon>
        <taxon>Eubacteriaceae</taxon>
        <taxon>Acetobacterium</taxon>
    </lineage>
</organism>
<dbReference type="EMBL" id="WJBD01000001">
    <property type="protein sequence ID" value="MBC3886992.1"/>
    <property type="molecule type" value="Genomic_DNA"/>
</dbReference>
<feature type="transmembrane region" description="Helical" evidence="2">
    <location>
        <begin position="6"/>
        <end position="26"/>
    </location>
</feature>
<sequence length="158" mass="16588">MMERIRIISISIAAVLTILIFVVCIIDSTKSSNTDSTANSTTNSNTDSTAAIDATETTIDTVSPSQISKYNDGMYTGEGSGKNPGTKICVTIANDKISDITVVNTYDNAEYFDEAALALFPEIMTTQSTVVDTVSGATLSSKGILQAVNDALSQAAVQ</sequence>
<proteinExistence type="predicted"/>
<dbReference type="Proteomes" id="UP000616595">
    <property type="component" value="Unassembled WGS sequence"/>
</dbReference>
<comment type="caution">
    <text evidence="4">The sequence shown here is derived from an EMBL/GenBank/DDBJ whole genome shotgun (WGS) entry which is preliminary data.</text>
</comment>
<dbReference type="GO" id="GO:0016020">
    <property type="term" value="C:membrane"/>
    <property type="evidence" value="ECO:0007669"/>
    <property type="project" value="InterPro"/>
</dbReference>
<dbReference type="AlphaFoldDB" id="A0A923HTN4"/>
<evidence type="ECO:0000256" key="1">
    <source>
        <dbReference type="SAM" id="MobiDB-lite"/>
    </source>
</evidence>
<name>A0A923HTN4_9FIRM</name>
<accession>A0A923HTN4</accession>
<protein>
    <submittedName>
        <fullName evidence="4">FMN-binding protein</fullName>
    </submittedName>
</protein>
<dbReference type="Gene3D" id="3.90.1010.20">
    <property type="match status" value="1"/>
</dbReference>
<dbReference type="RefSeq" id="WP_148565607.1">
    <property type="nucleotide sequence ID" value="NZ_RXYA01000001.1"/>
</dbReference>
<dbReference type="SMART" id="SM00900">
    <property type="entry name" value="FMN_bind"/>
    <property type="match status" value="1"/>
</dbReference>
<gene>
    <name evidence="4" type="ORF">GH810_01510</name>
</gene>
<evidence type="ECO:0000313" key="4">
    <source>
        <dbReference type="EMBL" id="MBC3886992.1"/>
    </source>
</evidence>
<reference evidence="4" key="1">
    <citation type="submission" date="2019-10" db="EMBL/GenBank/DDBJ databases">
        <authorList>
            <person name="Ross D.E."/>
            <person name="Gulliver D."/>
        </authorList>
    </citation>
    <scope>NUCLEOTIDE SEQUENCE</scope>
    <source>
        <strain evidence="4">DER-2019</strain>
    </source>
</reference>
<evidence type="ECO:0000313" key="5">
    <source>
        <dbReference type="Proteomes" id="UP000616595"/>
    </source>
</evidence>
<feature type="region of interest" description="Disordered" evidence="1">
    <location>
        <begin position="31"/>
        <end position="52"/>
    </location>
</feature>
<dbReference type="Pfam" id="PF04205">
    <property type="entry name" value="FMN_bind"/>
    <property type="match status" value="1"/>
</dbReference>
<dbReference type="InterPro" id="IPR007329">
    <property type="entry name" value="FMN-bd"/>
</dbReference>
<evidence type="ECO:0000256" key="2">
    <source>
        <dbReference type="SAM" id="Phobius"/>
    </source>
</evidence>
<keyword evidence="5" id="KW-1185">Reference proteome</keyword>
<dbReference type="GO" id="GO:0010181">
    <property type="term" value="F:FMN binding"/>
    <property type="evidence" value="ECO:0007669"/>
    <property type="project" value="InterPro"/>
</dbReference>
<evidence type="ECO:0000259" key="3">
    <source>
        <dbReference type="SMART" id="SM00900"/>
    </source>
</evidence>
<dbReference type="OrthoDB" id="9806398at2"/>